<name>A0A317Q020_9ENTR</name>
<gene>
    <name evidence="1" type="ORF">DES37_112151</name>
</gene>
<comment type="caution">
    <text evidence="1">The sequence shown here is derived from an EMBL/GenBank/DDBJ whole genome shotgun (WGS) entry which is preliminary data.</text>
</comment>
<sequence>MNCSIKNISKKKSFIGFGSNTQDNRLKFDTKLLFALHGYKE</sequence>
<proteinExistence type="predicted"/>
<protein>
    <submittedName>
        <fullName evidence="1">Uncharacterized protein</fullName>
    </submittedName>
</protein>
<evidence type="ECO:0000313" key="2">
    <source>
        <dbReference type="Proteomes" id="UP000246744"/>
    </source>
</evidence>
<dbReference type="EMBL" id="QGTS01000012">
    <property type="protein sequence ID" value="PWW05885.1"/>
    <property type="molecule type" value="Genomic_DNA"/>
</dbReference>
<dbReference type="Proteomes" id="UP000246744">
    <property type="component" value="Unassembled WGS sequence"/>
</dbReference>
<dbReference type="AlphaFoldDB" id="A0A317Q020"/>
<evidence type="ECO:0000313" key="1">
    <source>
        <dbReference type="EMBL" id="PWW05885.1"/>
    </source>
</evidence>
<organism evidence="1 2">
    <name type="scientific">Mangrovibacter plantisponsor</name>
    <dbReference type="NCBI Taxonomy" id="451513"/>
    <lineage>
        <taxon>Bacteria</taxon>
        <taxon>Pseudomonadati</taxon>
        <taxon>Pseudomonadota</taxon>
        <taxon>Gammaproteobacteria</taxon>
        <taxon>Enterobacterales</taxon>
        <taxon>Enterobacteriaceae</taxon>
        <taxon>Mangrovibacter</taxon>
    </lineage>
</organism>
<keyword evidence="2" id="KW-1185">Reference proteome</keyword>
<reference evidence="1 2" key="1">
    <citation type="submission" date="2018-05" db="EMBL/GenBank/DDBJ databases">
        <title>Genomic Encyclopedia of Type Strains, Phase IV (KMG-IV): sequencing the most valuable type-strain genomes for metagenomic binning, comparative biology and taxonomic classification.</title>
        <authorList>
            <person name="Goeker M."/>
        </authorList>
    </citation>
    <scope>NUCLEOTIDE SEQUENCE [LARGE SCALE GENOMIC DNA]</scope>
    <source>
        <strain evidence="1 2">DSM 19579</strain>
    </source>
</reference>
<accession>A0A317Q020</accession>